<accession>A0A9X4S8G7</accession>
<dbReference type="Pfam" id="PF00528">
    <property type="entry name" value="BPD_transp_1"/>
    <property type="match status" value="1"/>
</dbReference>
<evidence type="ECO:0000256" key="6">
    <source>
        <dbReference type="ARBA" id="ARBA00022692"/>
    </source>
</evidence>
<evidence type="ECO:0000256" key="9">
    <source>
        <dbReference type="RuleBase" id="RU363032"/>
    </source>
</evidence>
<dbReference type="PROSITE" id="PS50928">
    <property type="entry name" value="ABC_TM1"/>
    <property type="match status" value="1"/>
</dbReference>
<keyword evidence="5" id="KW-0997">Cell inner membrane</keyword>
<gene>
    <name evidence="11" type="ORF">H010_01510</name>
</gene>
<evidence type="ECO:0000259" key="10">
    <source>
        <dbReference type="PROSITE" id="PS50928"/>
    </source>
</evidence>
<keyword evidence="3 9" id="KW-0813">Transport</keyword>
<feature type="transmembrane region" description="Helical" evidence="9">
    <location>
        <begin position="86"/>
        <end position="106"/>
    </location>
</feature>
<evidence type="ECO:0000256" key="4">
    <source>
        <dbReference type="ARBA" id="ARBA00022475"/>
    </source>
</evidence>
<evidence type="ECO:0000256" key="7">
    <source>
        <dbReference type="ARBA" id="ARBA00022989"/>
    </source>
</evidence>
<keyword evidence="8 9" id="KW-0472">Membrane</keyword>
<dbReference type="Gene3D" id="1.10.3720.10">
    <property type="entry name" value="MetI-like"/>
    <property type="match status" value="1"/>
</dbReference>
<dbReference type="EMBL" id="AOGK01000001">
    <property type="protein sequence ID" value="MDG5973909.1"/>
    <property type="molecule type" value="Genomic_DNA"/>
</dbReference>
<dbReference type="OrthoDB" id="7026155at2"/>
<evidence type="ECO:0000256" key="5">
    <source>
        <dbReference type="ARBA" id="ARBA00022519"/>
    </source>
</evidence>
<dbReference type="GO" id="GO:0022857">
    <property type="term" value="F:transmembrane transporter activity"/>
    <property type="evidence" value="ECO:0007669"/>
    <property type="project" value="InterPro"/>
</dbReference>
<reference evidence="11" key="1">
    <citation type="submission" date="2013-01" db="EMBL/GenBank/DDBJ databases">
        <title>Genome draft of Hydrogenophaga taeniospiralis 2K1.</title>
        <authorList>
            <person name="Gomila M."/>
            <person name="Lalucat J."/>
        </authorList>
    </citation>
    <scope>NUCLEOTIDE SEQUENCE</scope>
    <source>
        <strain evidence="11">CCUG 15921</strain>
    </source>
</reference>
<name>A0A9X4S8G7_9BURK</name>
<organism evidence="11 12">
    <name type="scientific">Hydrogenophaga taeniospiralis CCUG 15921</name>
    <dbReference type="NCBI Taxonomy" id="1281780"/>
    <lineage>
        <taxon>Bacteria</taxon>
        <taxon>Pseudomonadati</taxon>
        <taxon>Pseudomonadota</taxon>
        <taxon>Betaproteobacteria</taxon>
        <taxon>Burkholderiales</taxon>
        <taxon>Comamonadaceae</taxon>
        <taxon>Hydrogenophaga</taxon>
    </lineage>
</organism>
<feature type="domain" description="ABC transmembrane type-1" evidence="10">
    <location>
        <begin position="15"/>
        <end position="210"/>
    </location>
</feature>
<keyword evidence="4" id="KW-1003">Cell membrane</keyword>
<comment type="similarity">
    <text evidence="2">Belongs to the binding-protein-dependent transport system permease family. HisMQ subfamily.</text>
</comment>
<sequence>MDDLWLYAGQLLQGAWVTVQLALSSLVVGLALGLVLAAGSLSGRTLLRRAVRLCTGLLRGIPEFLIVLVCYFGLSNLINNHLDGAVEISPFAAGVFALSIVFAAYASEVFRGSFAAIPRGQIEAAQAFGLTATQTFFAVRLPQAWRIALPSLGNLWQSLLKDTSLVSVVGLEDLLKKSNMAAQATHQPFLFFLAAATVYFVFLHASQPVFAWLERRAGRGFEARAA</sequence>
<keyword evidence="12" id="KW-1185">Reference proteome</keyword>
<dbReference type="NCBIfam" id="TIGR01726">
    <property type="entry name" value="HEQRo_perm_3TM"/>
    <property type="match status" value="1"/>
</dbReference>
<dbReference type="AlphaFoldDB" id="A0A9X4S8G7"/>
<dbReference type="InterPro" id="IPR051613">
    <property type="entry name" value="ABC_transp_permease_HisMQ"/>
</dbReference>
<dbReference type="SUPFAM" id="SSF161098">
    <property type="entry name" value="MetI-like"/>
    <property type="match status" value="1"/>
</dbReference>
<keyword evidence="7 9" id="KW-1133">Transmembrane helix</keyword>
<feature type="transmembrane region" description="Helical" evidence="9">
    <location>
        <begin position="50"/>
        <end position="74"/>
    </location>
</feature>
<evidence type="ECO:0000256" key="2">
    <source>
        <dbReference type="ARBA" id="ARBA00010072"/>
    </source>
</evidence>
<comment type="subcellular location">
    <subcellularLocation>
        <location evidence="1">Cell inner membrane</location>
        <topology evidence="1">Multi-pass membrane protein</topology>
    </subcellularLocation>
    <subcellularLocation>
        <location evidence="9">Cell membrane</location>
        <topology evidence="9">Multi-pass membrane protein</topology>
    </subcellularLocation>
</comment>
<feature type="transmembrane region" description="Helical" evidence="9">
    <location>
        <begin position="189"/>
        <end position="206"/>
    </location>
</feature>
<evidence type="ECO:0000313" key="12">
    <source>
        <dbReference type="Proteomes" id="UP001152876"/>
    </source>
</evidence>
<dbReference type="RefSeq" id="WP_068168721.1">
    <property type="nucleotide sequence ID" value="NZ_AOGK01000001.1"/>
</dbReference>
<feature type="transmembrane region" description="Helical" evidence="9">
    <location>
        <begin position="15"/>
        <end position="38"/>
    </location>
</feature>
<dbReference type="GO" id="GO:0043190">
    <property type="term" value="C:ATP-binding cassette (ABC) transporter complex"/>
    <property type="evidence" value="ECO:0007669"/>
    <property type="project" value="InterPro"/>
</dbReference>
<keyword evidence="6 9" id="KW-0812">Transmembrane</keyword>
<dbReference type="CDD" id="cd06261">
    <property type="entry name" value="TM_PBP2"/>
    <property type="match status" value="1"/>
</dbReference>
<dbReference type="InterPro" id="IPR010065">
    <property type="entry name" value="AA_ABC_transptr_permease_3TM"/>
</dbReference>
<evidence type="ECO:0000313" key="11">
    <source>
        <dbReference type="EMBL" id="MDG5973909.1"/>
    </source>
</evidence>
<evidence type="ECO:0000256" key="3">
    <source>
        <dbReference type="ARBA" id="ARBA00022448"/>
    </source>
</evidence>
<protein>
    <submittedName>
        <fullName evidence="11">Polar amino acid ABC transporter inner membrane subunit</fullName>
    </submittedName>
</protein>
<dbReference type="PANTHER" id="PTHR30133">
    <property type="entry name" value="CATIONIC AMINO ACID TRANSPORTER, MEMBRANE COMPONENT"/>
    <property type="match status" value="1"/>
</dbReference>
<dbReference type="InterPro" id="IPR035906">
    <property type="entry name" value="MetI-like_sf"/>
</dbReference>
<dbReference type="PANTHER" id="PTHR30133:SF2">
    <property type="entry name" value="ARGININE ABC TRANSPORTER PERMEASE PROTEIN ARTQ"/>
    <property type="match status" value="1"/>
</dbReference>
<comment type="caution">
    <text evidence="11">The sequence shown here is derived from an EMBL/GenBank/DDBJ whole genome shotgun (WGS) entry which is preliminary data.</text>
</comment>
<evidence type="ECO:0000256" key="8">
    <source>
        <dbReference type="ARBA" id="ARBA00023136"/>
    </source>
</evidence>
<evidence type="ECO:0000256" key="1">
    <source>
        <dbReference type="ARBA" id="ARBA00004429"/>
    </source>
</evidence>
<proteinExistence type="inferred from homology"/>
<dbReference type="Proteomes" id="UP001152876">
    <property type="component" value="Unassembled WGS sequence"/>
</dbReference>
<dbReference type="InterPro" id="IPR000515">
    <property type="entry name" value="MetI-like"/>
</dbReference>